<comment type="similarity">
    <text evidence="2">Belongs to the Toll-like receptor family.</text>
</comment>
<dbReference type="PIRSF" id="PIRSF037595">
    <property type="entry name" value="Toll-like_receptor"/>
    <property type="match status" value="1"/>
</dbReference>
<keyword evidence="8 11" id="KW-0472">Membrane</keyword>
<dbReference type="Pfam" id="PF13855">
    <property type="entry name" value="LRR_8"/>
    <property type="match status" value="1"/>
</dbReference>
<evidence type="ECO:0000313" key="13">
    <source>
        <dbReference type="EMBL" id="AFU48616.1"/>
    </source>
</evidence>
<protein>
    <submittedName>
        <fullName evidence="13">Toll-like receptor d</fullName>
    </submittedName>
</protein>
<evidence type="ECO:0000256" key="5">
    <source>
        <dbReference type="ARBA" id="ARBA00022729"/>
    </source>
</evidence>
<reference evidence="13" key="1">
    <citation type="journal article" date="2013" name="Dev. Comp. Immunol.">
        <title>Toll-like receptors and MyD88 adaptors in Mytilus: Complete cds and gene expression levels.</title>
        <authorList>
            <person name="Toubiana M."/>
            <person name="Gerdol M."/>
            <person name="Rosani U."/>
            <person name="Pallavicini A."/>
            <person name="Venier P."/>
            <person name="Roch P."/>
        </authorList>
    </citation>
    <scope>NUCLEOTIDE SEQUENCE</scope>
</reference>
<dbReference type="SMART" id="SM00369">
    <property type="entry name" value="LRR_TYP"/>
    <property type="match status" value="5"/>
</dbReference>
<evidence type="ECO:0000256" key="6">
    <source>
        <dbReference type="ARBA" id="ARBA00022737"/>
    </source>
</evidence>
<accession>K0IGX2</accession>
<dbReference type="PROSITE" id="PS50104">
    <property type="entry name" value="TIR"/>
    <property type="match status" value="1"/>
</dbReference>
<dbReference type="InterPro" id="IPR035897">
    <property type="entry name" value="Toll_tir_struct_dom_sf"/>
</dbReference>
<dbReference type="PANTHER" id="PTHR24365:SF541">
    <property type="entry name" value="PROTEIN TOLL-RELATED"/>
    <property type="match status" value="1"/>
</dbReference>
<keyword evidence="10" id="KW-0325">Glycoprotein</keyword>
<dbReference type="InterPro" id="IPR001611">
    <property type="entry name" value="Leu-rich_rpt"/>
</dbReference>
<dbReference type="Pfam" id="PF00560">
    <property type="entry name" value="LRR_1"/>
    <property type="match status" value="1"/>
</dbReference>
<dbReference type="Gene3D" id="3.80.10.10">
    <property type="entry name" value="Ribonuclease Inhibitor"/>
    <property type="match status" value="1"/>
</dbReference>
<proteinExistence type="evidence at transcript level"/>
<comment type="subcellular location">
    <subcellularLocation>
        <location evidence="1">Membrane</location>
        <topology evidence="1">Single-pass type I membrane protein</topology>
    </subcellularLocation>
</comment>
<dbReference type="SUPFAM" id="SSF52200">
    <property type="entry name" value="Toll/Interleukin receptor TIR domain"/>
    <property type="match status" value="1"/>
</dbReference>
<keyword evidence="7 11" id="KW-1133">Transmembrane helix</keyword>
<keyword evidence="6" id="KW-0677">Repeat</keyword>
<organism evidence="13">
    <name type="scientific">Mytilus galloprovincialis</name>
    <name type="common">Mediterranean mussel</name>
    <dbReference type="NCBI Taxonomy" id="29158"/>
    <lineage>
        <taxon>Eukaryota</taxon>
        <taxon>Metazoa</taxon>
        <taxon>Spiralia</taxon>
        <taxon>Lophotrochozoa</taxon>
        <taxon>Mollusca</taxon>
        <taxon>Bivalvia</taxon>
        <taxon>Autobranchia</taxon>
        <taxon>Pteriomorphia</taxon>
        <taxon>Mytilida</taxon>
        <taxon>Mytiloidea</taxon>
        <taxon>Mytilidae</taxon>
        <taxon>Mytilinae</taxon>
        <taxon>Mytilus</taxon>
    </lineage>
</organism>
<dbReference type="InterPro" id="IPR032675">
    <property type="entry name" value="LRR_dom_sf"/>
</dbReference>
<dbReference type="GO" id="GO:0005886">
    <property type="term" value="C:plasma membrane"/>
    <property type="evidence" value="ECO:0007669"/>
    <property type="project" value="TreeGrafter"/>
</dbReference>
<evidence type="ECO:0000256" key="11">
    <source>
        <dbReference type="SAM" id="Phobius"/>
    </source>
</evidence>
<dbReference type="PROSITE" id="PS51450">
    <property type="entry name" value="LRR"/>
    <property type="match status" value="2"/>
</dbReference>
<keyword evidence="5" id="KW-0732">Signal</keyword>
<evidence type="ECO:0000256" key="4">
    <source>
        <dbReference type="ARBA" id="ARBA00022692"/>
    </source>
</evidence>
<feature type="transmembrane region" description="Helical" evidence="11">
    <location>
        <begin position="654"/>
        <end position="679"/>
    </location>
</feature>
<evidence type="ECO:0000256" key="1">
    <source>
        <dbReference type="ARBA" id="ARBA00004479"/>
    </source>
</evidence>
<feature type="domain" description="TIR" evidence="12">
    <location>
        <begin position="704"/>
        <end position="844"/>
    </location>
</feature>
<dbReference type="InterPro" id="IPR003591">
    <property type="entry name" value="Leu-rich_rpt_typical-subtyp"/>
</dbReference>
<dbReference type="Gene3D" id="3.40.50.10140">
    <property type="entry name" value="Toll/interleukin-1 receptor homology (TIR) domain"/>
    <property type="match status" value="1"/>
</dbReference>
<evidence type="ECO:0000256" key="8">
    <source>
        <dbReference type="ARBA" id="ARBA00023136"/>
    </source>
</evidence>
<evidence type="ECO:0000256" key="3">
    <source>
        <dbReference type="ARBA" id="ARBA00022614"/>
    </source>
</evidence>
<dbReference type="GO" id="GO:0004888">
    <property type="term" value="F:transmembrane signaling receptor activity"/>
    <property type="evidence" value="ECO:0007669"/>
    <property type="project" value="InterPro"/>
</dbReference>
<dbReference type="InterPro" id="IPR000157">
    <property type="entry name" value="TIR_dom"/>
</dbReference>
<sequence length="845" mass="98728">MDGRLYLIVTVTFYMIVNLAFAQVCDLRGLFANCSKRDLSNIPQNLPKNITELDLSENFITEIGAKTFNRYRKLIHLNLANNKINSLNSDAFSGLNETKVLILTENRLDHTKYPNNVFRPLKNLQELYLNRNMRKPSPFEPFCHGKPCRYSDKAFSWLVNLNVLSIDLCENPEFGDGFLNMKNLQKLTFDYCLVCELSNKTFSNFKYSNVKVLSLSRCELYKMSASIEAGILNPFSNVTSLDLSNSYFSLKHALKLLFPFRNKTMDIINFHRVSRGSRTIPENPFKIVITSDMMQYLKTICVKTIILSYNGIVDVKPNSLFVHDHPQCFENIIMSANSFSVEYNIQYMEVLKLANAVKNLRLFDYSYVPLQFSDMQFILPPNSMIVNNHFPSLYTETKHPTNMTFKLPPKLEMLRFSYVMTGSRLFSLILKNTQALKYLDLSHFAFQEFPDIFMPEGNVLEHVDFSGIDSRLYVDKGVIELMRDVKTILLRDANLDLTFRERKNVFKYFGNSTTSIDISYNHLVTLPRTFGVISNLEHLNLSFNSFRNFPESLTSLYNLKIVDLRFNQLLTLNKMVTQWADNVFQKTNLSLLLKGNEFACSCENRDFLKWLTQTKVLLDTNRTYYCQFANGTRTTTRFVVERFHETFSDCDAIAWLRIGVICIVSSFVIICLSAVIYQFRWRMAYFFYRKLKMNYSIESDDVEFQYDIFVAYAYDCCEWLIGTLLPIIEEEWKLSVCVKDRDFPVGVDRADTVINSMRNSKFIIFLITPGFIKRKWGKFEIEMAKYEMFEQRKQKRIIVIMKDGTSKEDVPIEFSIMWKDVIMIEWPGDDMNTENVWYDLKLQLG</sequence>
<dbReference type="GO" id="GO:0006955">
    <property type="term" value="P:immune response"/>
    <property type="evidence" value="ECO:0007669"/>
    <property type="project" value="InterPro"/>
</dbReference>
<name>K0IGX2_MYTGA</name>
<evidence type="ECO:0000256" key="2">
    <source>
        <dbReference type="ARBA" id="ARBA00009634"/>
    </source>
</evidence>
<dbReference type="Pfam" id="PF01582">
    <property type="entry name" value="TIR"/>
    <property type="match status" value="1"/>
</dbReference>
<dbReference type="EMBL" id="JX173689">
    <property type="protein sequence ID" value="AFU48616.1"/>
    <property type="molecule type" value="mRNA"/>
</dbReference>
<evidence type="ECO:0000259" key="12">
    <source>
        <dbReference type="PROSITE" id="PS50104"/>
    </source>
</evidence>
<evidence type="ECO:0000256" key="7">
    <source>
        <dbReference type="ARBA" id="ARBA00022989"/>
    </source>
</evidence>
<dbReference type="GO" id="GO:0002224">
    <property type="term" value="P:toll-like receptor signaling pathway"/>
    <property type="evidence" value="ECO:0007669"/>
    <property type="project" value="InterPro"/>
</dbReference>
<dbReference type="SMART" id="SM00255">
    <property type="entry name" value="TIR"/>
    <property type="match status" value="1"/>
</dbReference>
<dbReference type="AlphaFoldDB" id="K0IGX2"/>
<dbReference type="SUPFAM" id="SSF52058">
    <property type="entry name" value="L domain-like"/>
    <property type="match status" value="2"/>
</dbReference>
<dbReference type="PANTHER" id="PTHR24365">
    <property type="entry name" value="TOLL-LIKE RECEPTOR"/>
    <property type="match status" value="1"/>
</dbReference>
<evidence type="ECO:0000256" key="9">
    <source>
        <dbReference type="ARBA" id="ARBA00023170"/>
    </source>
</evidence>
<keyword evidence="9 13" id="KW-0675">Receptor</keyword>
<dbReference type="InterPro" id="IPR017241">
    <property type="entry name" value="Toll-like_receptor"/>
</dbReference>
<keyword evidence="3" id="KW-0433">Leucine-rich repeat</keyword>
<keyword evidence="4 11" id="KW-0812">Transmembrane</keyword>
<evidence type="ECO:0000256" key="10">
    <source>
        <dbReference type="ARBA" id="ARBA00023180"/>
    </source>
</evidence>